<dbReference type="AlphaFoldDB" id="A0A6N1AMX9"/>
<dbReference type="GO" id="GO:0004527">
    <property type="term" value="F:exonuclease activity"/>
    <property type="evidence" value="ECO:0007669"/>
    <property type="project" value="UniProtKB-KW"/>
</dbReference>
<dbReference type="Proteomes" id="UP000509702">
    <property type="component" value="Chromosome"/>
</dbReference>
<keyword evidence="1" id="KW-0378">Hydrolase</keyword>
<gene>
    <name evidence="1" type="ORF">HUE56_19525</name>
</gene>
<keyword evidence="1" id="KW-0255">Endonuclease</keyword>
<dbReference type="Gene3D" id="3.60.10.10">
    <property type="entry name" value="Endonuclease/exonuclease/phosphatase"/>
    <property type="match status" value="1"/>
</dbReference>
<dbReference type="RefSeq" id="WP_149197353.1">
    <property type="nucleotide sequence ID" value="NZ_BSOV01000019.1"/>
</dbReference>
<name>A0A6N1AMX9_9PROT</name>
<sequence length="233" mass="25234">MDIAFWNIQRASSWGTSDAAARYGLMAAWVDEMATRFDLIVLAEVTQNGPALVKEMKSTNMWCQFVPVANKKGGVSPCSFMVLSKGVKVEAMAVGDGKRPLIFIDTGDILVGACHTIATQGEPSKEEILDMLAHLGGTASTHKRKGAILLGDMNYAIDKWSVFDSAYTKGWTLRAPCKASNAAQALSKTHRLGRVIDYAWLAGIDGSARAASATHDWTDWDVIDHTPIGFRVA</sequence>
<accession>A0A6N1AMX9</accession>
<dbReference type="OrthoDB" id="7302076at2"/>
<keyword evidence="1" id="KW-0269">Exonuclease</keyword>
<protein>
    <submittedName>
        <fullName evidence="1">Endonuclease/exonuclease/phosphatase family protein</fullName>
    </submittedName>
</protein>
<keyword evidence="1" id="KW-0540">Nuclease</keyword>
<dbReference type="InterPro" id="IPR036691">
    <property type="entry name" value="Endo/exonu/phosph_ase_sf"/>
</dbReference>
<evidence type="ECO:0000313" key="1">
    <source>
        <dbReference type="EMBL" id="QKS52558.1"/>
    </source>
</evidence>
<dbReference type="GO" id="GO:0004519">
    <property type="term" value="F:endonuclease activity"/>
    <property type="evidence" value="ECO:0007669"/>
    <property type="project" value="UniProtKB-KW"/>
</dbReference>
<proteinExistence type="predicted"/>
<reference evidence="1 2" key="1">
    <citation type="submission" date="2020-06" db="EMBL/GenBank/DDBJ databases">
        <title>Complete genome of Azosprillum oryzae KACC14407.</title>
        <authorList>
            <person name="Kim M."/>
            <person name="Park Y.-J."/>
            <person name="Shin J.-H."/>
        </authorList>
    </citation>
    <scope>NUCLEOTIDE SEQUENCE [LARGE SCALE GENOMIC DNA]</scope>
    <source>
        <strain evidence="1 2">KACC 14407</strain>
    </source>
</reference>
<evidence type="ECO:0000313" key="2">
    <source>
        <dbReference type="Proteomes" id="UP000509702"/>
    </source>
</evidence>
<dbReference type="KEGG" id="aoz:HUE56_19525"/>
<dbReference type="EMBL" id="CP054619">
    <property type="protein sequence ID" value="QKS52558.1"/>
    <property type="molecule type" value="Genomic_DNA"/>
</dbReference>
<keyword evidence="2" id="KW-1185">Reference proteome</keyword>
<dbReference type="SUPFAM" id="SSF56219">
    <property type="entry name" value="DNase I-like"/>
    <property type="match status" value="1"/>
</dbReference>
<organism evidence="1 2">
    <name type="scientific">Azospirillum oryzae</name>
    <dbReference type="NCBI Taxonomy" id="286727"/>
    <lineage>
        <taxon>Bacteria</taxon>
        <taxon>Pseudomonadati</taxon>
        <taxon>Pseudomonadota</taxon>
        <taxon>Alphaproteobacteria</taxon>
        <taxon>Rhodospirillales</taxon>
        <taxon>Azospirillaceae</taxon>
        <taxon>Azospirillum</taxon>
    </lineage>
</organism>